<proteinExistence type="predicted"/>
<dbReference type="Proteomes" id="UP001175000">
    <property type="component" value="Unassembled WGS sequence"/>
</dbReference>
<protein>
    <submittedName>
        <fullName evidence="1">Uncharacterized protein</fullName>
    </submittedName>
</protein>
<name>A0AA39XDJ6_9PEZI</name>
<keyword evidence="2" id="KW-1185">Reference proteome</keyword>
<evidence type="ECO:0000313" key="1">
    <source>
        <dbReference type="EMBL" id="KAK0631676.1"/>
    </source>
</evidence>
<sequence>MIVALRHLARAHQTFVEHHRSGSDLGQLDRVNLLSVIRFLSSGRERASTESSIISKRCLR</sequence>
<accession>A0AA39XDJ6</accession>
<gene>
    <name evidence="1" type="ORF">B0T14DRAFT_7347</name>
</gene>
<dbReference type="EMBL" id="JAULSU010000001">
    <property type="protein sequence ID" value="KAK0631676.1"/>
    <property type="molecule type" value="Genomic_DNA"/>
</dbReference>
<comment type="caution">
    <text evidence="1">The sequence shown here is derived from an EMBL/GenBank/DDBJ whole genome shotgun (WGS) entry which is preliminary data.</text>
</comment>
<evidence type="ECO:0000313" key="2">
    <source>
        <dbReference type="Proteomes" id="UP001175000"/>
    </source>
</evidence>
<dbReference type="AlphaFoldDB" id="A0AA39XDJ6"/>
<reference evidence="1" key="1">
    <citation type="submission" date="2023-06" db="EMBL/GenBank/DDBJ databases">
        <title>Genome-scale phylogeny and comparative genomics of the fungal order Sordariales.</title>
        <authorList>
            <consortium name="Lawrence Berkeley National Laboratory"/>
            <person name="Hensen N."/>
            <person name="Bonometti L."/>
            <person name="Westerberg I."/>
            <person name="Brannstrom I.O."/>
            <person name="Guillou S."/>
            <person name="Cros-Aarteil S."/>
            <person name="Calhoun S."/>
            <person name="Haridas S."/>
            <person name="Kuo A."/>
            <person name="Mondo S."/>
            <person name="Pangilinan J."/>
            <person name="Riley R."/>
            <person name="Labutti K."/>
            <person name="Andreopoulos B."/>
            <person name="Lipzen A."/>
            <person name="Chen C."/>
            <person name="Yanf M."/>
            <person name="Daum C."/>
            <person name="Ng V."/>
            <person name="Clum A."/>
            <person name="Steindorff A."/>
            <person name="Ohm R."/>
            <person name="Martin F."/>
            <person name="Silar P."/>
            <person name="Natvig D."/>
            <person name="Lalanne C."/>
            <person name="Gautier V."/>
            <person name="Ament-Velasquez S.L."/>
            <person name="Kruys A."/>
            <person name="Hutchinson M.I."/>
            <person name="Powell A.J."/>
            <person name="Barry K."/>
            <person name="Miller A.N."/>
            <person name="Grigoriev I.V."/>
            <person name="Debuchy R."/>
            <person name="Gladieux P."/>
            <person name="Thoren M.H."/>
            <person name="Johannesson H."/>
        </authorList>
    </citation>
    <scope>NUCLEOTIDE SEQUENCE</scope>
    <source>
        <strain evidence="1">CBS 606.72</strain>
    </source>
</reference>
<organism evidence="1 2">
    <name type="scientific">Immersiella caudata</name>
    <dbReference type="NCBI Taxonomy" id="314043"/>
    <lineage>
        <taxon>Eukaryota</taxon>
        <taxon>Fungi</taxon>
        <taxon>Dikarya</taxon>
        <taxon>Ascomycota</taxon>
        <taxon>Pezizomycotina</taxon>
        <taxon>Sordariomycetes</taxon>
        <taxon>Sordariomycetidae</taxon>
        <taxon>Sordariales</taxon>
        <taxon>Lasiosphaeriaceae</taxon>
        <taxon>Immersiella</taxon>
    </lineage>
</organism>